<accession>A0A5K7XK06</accession>
<dbReference type="EMBL" id="AP021861">
    <property type="protein sequence ID" value="BBO36487.1"/>
    <property type="molecule type" value="Genomic_DNA"/>
</dbReference>
<reference evidence="2" key="1">
    <citation type="submission" date="2019-10" db="EMBL/GenBank/DDBJ databases">
        <title>Lacipirellula parvula gen. nov., sp. nov., representing a lineage of planctomycetes widespread in freshwater anoxic habitats, and description of the family Lacipirellulaceae.</title>
        <authorList>
            <person name="Dedysh S.N."/>
            <person name="Kulichevskaya I.S."/>
            <person name="Beletsky A.V."/>
            <person name="Rakitin A.L."/>
            <person name="Mardanov A.V."/>
            <person name="Ivanova A.A."/>
            <person name="Saltykova V.X."/>
            <person name="Rijpstra W.I.C."/>
            <person name="Sinninghe Damste J.S."/>
            <person name="Ravin N.V."/>
        </authorList>
    </citation>
    <scope>NUCLEOTIDE SEQUENCE [LARGE SCALE GENOMIC DNA]</scope>
    <source>
        <strain evidence="2">PX69</strain>
    </source>
</reference>
<proteinExistence type="predicted"/>
<dbReference type="RefSeq" id="WP_152101646.1">
    <property type="nucleotide sequence ID" value="NZ_AP021861.1"/>
</dbReference>
<keyword evidence="2" id="KW-1185">Reference proteome</keyword>
<evidence type="ECO:0000313" key="2">
    <source>
        <dbReference type="Proteomes" id="UP000326837"/>
    </source>
</evidence>
<dbReference type="Proteomes" id="UP000326837">
    <property type="component" value="Chromosome"/>
</dbReference>
<name>A0A5K7XK06_9BACT</name>
<sequence>MRTPEAMVEFFAERIGLMYYHLPLMYGGDASGVDTLLYYYHDAWAYLVERSGDWRAAYWKELEALDCGAMSFATRYTTDHPGASEEEVAAYVVKHWRVVSDELDVPIPHERLRAEFDEWGRERLK</sequence>
<dbReference type="AlphaFoldDB" id="A0A5K7XK06"/>
<evidence type="ECO:0000313" key="1">
    <source>
        <dbReference type="EMBL" id="BBO36487.1"/>
    </source>
</evidence>
<dbReference type="KEGG" id="lpav:PLANPX_6099"/>
<gene>
    <name evidence="1" type="ORF">PLANPX_6099</name>
</gene>
<organism evidence="1 2">
    <name type="scientific">Lacipirellula parvula</name>
    <dbReference type="NCBI Taxonomy" id="2650471"/>
    <lineage>
        <taxon>Bacteria</taxon>
        <taxon>Pseudomonadati</taxon>
        <taxon>Planctomycetota</taxon>
        <taxon>Planctomycetia</taxon>
        <taxon>Pirellulales</taxon>
        <taxon>Lacipirellulaceae</taxon>
        <taxon>Lacipirellula</taxon>
    </lineage>
</organism>
<protein>
    <submittedName>
        <fullName evidence="1">Uncharacterized protein</fullName>
    </submittedName>
</protein>